<dbReference type="GO" id="GO:0046872">
    <property type="term" value="F:metal ion binding"/>
    <property type="evidence" value="ECO:0007669"/>
    <property type="project" value="UniProtKB-KW"/>
</dbReference>
<gene>
    <name evidence="5" type="ORF">GR170_07270</name>
</gene>
<dbReference type="Proteomes" id="UP000477911">
    <property type="component" value="Unassembled WGS sequence"/>
</dbReference>
<evidence type="ECO:0000256" key="1">
    <source>
        <dbReference type="ARBA" id="ARBA00009759"/>
    </source>
</evidence>
<dbReference type="RefSeq" id="WP_160893133.1">
    <property type="nucleotide sequence ID" value="NZ_WUMU01000005.1"/>
</dbReference>
<dbReference type="Pfam" id="PF00459">
    <property type="entry name" value="Inositol_P"/>
    <property type="match status" value="1"/>
</dbReference>
<feature type="binding site" evidence="4">
    <location>
        <position position="94"/>
    </location>
    <ligand>
        <name>Mg(2+)</name>
        <dbReference type="ChEBI" id="CHEBI:18420"/>
        <label>1</label>
        <note>catalytic</note>
    </ligand>
</feature>
<dbReference type="GO" id="GO:0007165">
    <property type="term" value="P:signal transduction"/>
    <property type="evidence" value="ECO:0007669"/>
    <property type="project" value="TreeGrafter"/>
</dbReference>
<evidence type="ECO:0000256" key="3">
    <source>
        <dbReference type="ARBA" id="ARBA00022842"/>
    </source>
</evidence>
<dbReference type="Gene3D" id="3.40.190.80">
    <property type="match status" value="1"/>
</dbReference>
<dbReference type="Gene3D" id="3.30.540.10">
    <property type="entry name" value="Fructose-1,6-Bisphosphatase, subunit A, domain 1"/>
    <property type="match status" value="1"/>
</dbReference>
<evidence type="ECO:0000256" key="4">
    <source>
        <dbReference type="PIRSR" id="PIRSR600760-2"/>
    </source>
</evidence>
<comment type="similarity">
    <text evidence="1">Belongs to the inositol monophosphatase superfamily.</text>
</comment>
<dbReference type="CDD" id="cd01637">
    <property type="entry name" value="IMPase_like"/>
    <property type="match status" value="1"/>
</dbReference>
<keyword evidence="2 4" id="KW-0479">Metal-binding</keyword>
<evidence type="ECO:0000313" key="6">
    <source>
        <dbReference type="Proteomes" id="UP000477911"/>
    </source>
</evidence>
<dbReference type="GO" id="GO:0006020">
    <property type="term" value="P:inositol metabolic process"/>
    <property type="evidence" value="ECO:0007669"/>
    <property type="project" value="TreeGrafter"/>
</dbReference>
<evidence type="ECO:0000313" key="5">
    <source>
        <dbReference type="EMBL" id="MXN17626.1"/>
    </source>
</evidence>
<dbReference type="PRINTS" id="PR00377">
    <property type="entry name" value="IMPHPHTASES"/>
</dbReference>
<sequence>MMPIPDDAPLKDWLAEARGLARDAGALAMPGFNGSEADRAVRMKGPGDVVTLYDGKVESYLRAALLERHPDHTVLGEEAGGSVGDWAWVLDPIDGTGNFAAGIPFWCISIGLMYRHRPVLGVVYDPNRDEMFSGISGIGAWRDGVPLELERAPEAGRRILGFGVTDKRAPALTFDALQELMQAGFRPRMPGAGALALAWVAAGRYHAYLEANMHLWDVAGAAAVIEGAGGWITTSYDPAQPQKAFAACAGAPGLKRQMDTACHRLL</sequence>
<accession>A0A6L7G2G7</accession>
<feature type="binding site" evidence="4">
    <location>
        <position position="91"/>
    </location>
    <ligand>
        <name>Mg(2+)</name>
        <dbReference type="ChEBI" id="CHEBI:18420"/>
        <label>1</label>
        <note>catalytic</note>
    </ligand>
</feature>
<comment type="cofactor">
    <cofactor evidence="4">
        <name>Mg(2+)</name>
        <dbReference type="ChEBI" id="CHEBI:18420"/>
    </cofactor>
</comment>
<reference evidence="5 6" key="1">
    <citation type="submission" date="2019-12" db="EMBL/GenBank/DDBJ databases">
        <authorList>
            <person name="Li M."/>
        </authorList>
    </citation>
    <scope>NUCLEOTIDE SEQUENCE [LARGE SCALE GENOMIC DNA]</scope>
    <source>
        <strain evidence="5 6">GBMRC 2024</strain>
    </source>
</reference>
<keyword evidence="3 4" id="KW-0460">Magnesium</keyword>
<dbReference type="EMBL" id="WUMU01000005">
    <property type="protein sequence ID" value="MXN17626.1"/>
    <property type="molecule type" value="Genomic_DNA"/>
</dbReference>
<dbReference type="SUPFAM" id="SSF56655">
    <property type="entry name" value="Carbohydrate phosphatase"/>
    <property type="match status" value="1"/>
</dbReference>
<feature type="binding site" evidence="4">
    <location>
        <position position="217"/>
    </location>
    <ligand>
        <name>Mg(2+)</name>
        <dbReference type="ChEBI" id="CHEBI:18420"/>
        <label>1</label>
        <note>catalytic</note>
    </ligand>
</feature>
<feature type="binding site" evidence="4">
    <location>
        <position position="93"/>
    </location>
    <ligand>
        <name>Mg(2+)</name>
        <dbReference type="ChEBI" id="CHEBI:18420"/>
        <label>2</label>
    </ligand>
</feature>
<organism evidence="5 6">
    <name type="scientific">Pseudooceanicola albus</name>
    <dbReference type="NCBI Taxonomy" id="2692189"/>
    <lineage>
        <taxon>Bacteria</taxon>
        <taxon>Pseudomonadati</taxon>
        <taxon>Pseudomonadota</taxon>
        <taxon>Alphaproteobacteria</taxon>
        <taxon>Rhodobacterales</taxon>
        <taxon>Paracoccaceae</taxon>
        <taxon>Pseudooceanicola</taxon>
    </lineage>
</organism>
<evidence type="ECO:0000256" key="2">
    <source>
        <dbReference type="ARBA" id="ARBA00022723"/>
    </source>
</evidence>
<dbReference type="PANTHER" id="PTHR20854:SF4">
    <property type="entry name" value="INOSITOL-1-MONOPHOSPHATASE-RELATED"/>
    <property type="match status" value="1"/>
</dbReference>
<feature type="binding site" evidence="4">
    <location>
        <position position="77"/>
    </location>
    <ligand>
        <name>Mg(2+)</name>
        <dbReference type="ChEBI" id="CHEBI:18420"/>
        <label>1</label>
        <note>catalytic</note>
    </ligand>
</feature>
<dbReference type="AlphaFoldDB" id="A0A6L7G2G7"/>
<keyword evidence="6" id="KW-1185">Reference proteome</keyword>
<comment type="caution">
    <text evidence="5">The sequence shown here is derived from an EMBL/GenBank/DDBJ whole genome shotgun (WGS) entry which is preliminary data.</text>
</comment>
<dbReference type="PANTHER" id="PTHR20854">
    <property type="entry name" value="INOSITOL MONOPHOSPHATASE"/>
    <property type="match status" value="1"/>
</dbReference>
<name>A0A6L7G2G7_9RHOB</name>
<dbReference type="GO" id="GO:0008934">
    <property type="term" value="F:inositol monophosphate 1-phosphatase activity"/>
    <property type="evidence" value="ECO:0007669"/>
    <property type="project" value="TreeGrafter"/>
</dbReference>
<dbReference type="InterPro" id="IPR000760">
    <property type="entry name" value="Inositol_monophosphatase-like"/>
</dbReference>
<dbReference type="GO" id="GO:0046854">
    <property type="term" value="P:phosphatidylinositol phosphate biosynthetic process"/>
    <property type="evidence" value="ECO:0007669"/>
    <property type="project" value="InterPro"/>
</dbReference>
<dbReference type="InterPro" id="IPR020550">
    <property type="entry name" value="Inositol_monophosphatase_CS"/>
</dbReference>
<protein>
    <submittedName>
        <fullName evidence="5">Inositol monophosphatase</fullName>
    </submittedName>
</protein>
<dbReference type="PROSITE" id="PS00630">
    <property type="entry name" value="IMP_2"/>
    <property type="match status" value="1"/>
</dbReference>
<proteinExistence type="inferred from homology"/>